<protein>
    <submittedName>
        <fullName evidence="2">Uncharacterized protein</fullName>
    </submittedName>
</protein>
<dbReference type="InParanoid" id="A0A6I8NKL4"/>
<dbReference type="Bgee" id="ENSOANG00000038908">
    <property type="expression patterns" value="Expressed in fibroblast and 8 other cell types or tissues"/>
</dbReference>
<feature type="compositionally biased region" description="Basic and acidic residues" evidence="1">
    <location>
        <begin position="17"/>
        <end position="29"/>
    </location>
</feature>
<dbReference type="Proteomes" id="UP000002279">
    <property type="component" value="Chromosome 18"/>
</dbReference>
<reference evidence="2" key="3">
    <citation type="submission" date="2025-09" db="UniProtKB">
        <authorList>
            <consortium name="Ensembl"/>
        </authorList>
    </citation>
    <scope>IDENTIFICATION</scope>
    <source>
        <strain evidence="2">Glennie</strain>
    </source>
</reference>
<evidence type="ECO:0000313" key="2">
    <source>
        <dbReference type="Ensembl" id="ENSOANP00000041724.1"/>
    </source>
</evidence>
<dbReference type="AlphaFoldDB" id="A0A6I8NKL4"/>
<sequence length="139" mass="15642">MTCSRKFFGVVPTGKKPGKEAVRNEKTKLNESTSKVKKGAKEIKVKKSPNEDDTKQRHSNKKKRIIYDSDSEPEETVPVKHSKKQSEKPLLLSKPRKSSRRDPVTYVSETGKGVVVACSEKDTGERWRGCALTLKTLQI</sequence>
<evidence type="ECO:0000256" key="1">
    <source>
        <dbReference type="SAM" id="MobiDB-lite"/>
    </source>
</evidence>
<reference evidence="2 3" key="1">
    <citation type="journal article" date="2008" name="Nature">
        <title>Genome analysis of the platypus reveals unique signatures of evolution.</title>
        <authorList>
            <person name="Warren W.C."/>
            <person name="Hillier L.W."/>
            <person name="Marshall Graves J.A."/>
            <person name="Birney E."/>
            <person name="Ponting C.P."/>
            <person name="Grutzner F."/>
            <person name="Belov K."/>
            <person name="Miller W."/>
            <person name="Clarke L."/>
            <person name="Chinwalla A.T."/>
            <person name="Yang S.P."/>
            <person name="Heger A."/>
            <person name="Locke D.P."/>
            <person name="Miethke P."/>
            <person name="Waters P.D."/>
            <person name="Veyrunes F."/>
            <person name="Fulton L."/>
            <person name="Fulton B."/>
            <person name="Graves T."/>
            <person name="Wallis J."/>
            <person name="Puente X.S."/>
            <person name="Lopez-Otin C."/>
            <person name="Ordonez G.R."/>
            <person name="Eichler E.E."/>
            <person name="Chen L."/>
            <person name="Cheng Z."/>
            <person name="Deakin J.E."/>
            <person name="Alsop A."/>
            <person name="Thompson K."/>
            <person name="Kirby P."/>
            <person name="Papenfuss A.T."/>
            <person name="Wakefield M.J."/>
            <person name="Olender T."/>
            <person name="Lancet D."/>
            <person name="Huttley G.A."/>
            <person name="Smit A.F."/>
            <person name="Pask A."/>
            <person name="Temple-Smith P."/>
            <person name="Batzer M.A."/>
            <person name="Walker J.A."/>
            <person name="Konkel M.K."/>
            <person name="Harris R.S."/>
            <person name="Whittington C.M."/>
            <person name="Wong E.S."/>
            <person name="Gemmell N.J."/>
            <person name="Buschiazzo E."/>
            <person name="Vargas Jentzsch I.M."/>
            <person name="Merkel A."/>
            <person name="Schmitz J."/>
            <person name="Zemann A."/>
            <person name="Churakov G."/>
            <person name="Kriegs J.O."/>
            <person name="Brosius J."/>
            <person name="Murchison E.P."/>
            <person name="Sachidanandam R."/>
            <person name="Smith C."/>
            <person name="Hannon G.J."/>
            <person name="Tsend-Ayush E."/>
            <person name="McMillan D."/>
            <person name="Attenborough R."/>
            <person name="Rens W."/>
            <person name="Ferguson-Smith M."/>
            <person name="Lefevre C.M."/>
            <person name="Sharp J.A."/>
            <person name="Nicholas K.R."/>
            <person name="Ray D.A."/>
            <person name="Kube M."/>
            <person name="Reinhardt R."/>
            <person name="Pringle T.H."/>
            <person name="Taylor J."/>
            <person name="Jones R.C."/>
            <person name="Nixon B."/>
            <person name="Dacheux J.L."/>
            <person name="Niwa H."/>
            <person name="Sekita Y."/>
            <person name="Huang X."/>
            <person name="Stark A."/>
            <person name="Kheradpour P."/>
            <person name="Kellis M."/>
            <person name="Flicek P."/>
            <person name="Chen Y."/>
            <person name="Webber C."/>
            <person name="Hardison R."/>
            <person name="Nelson J."/>
            <person name="Hallsworth-Pepin K."/>
            <person name="Delehaunty K."/>
            <person name="Markovic C."/>
            <person name="Minx P."/>
            <person name="Feng Y."/>
            <person name="Kremitzki C."/>
            <person name="Mitreva M."/>
            <person name="Glasscock J."/>
            <person name="Wylie T."/>
            <person name="Wohldmann P."/>
            <person name="Thiru P."/>
            <person name="Nhan M.N."/>
            <person name="Pohl C.S."/>
            <person name="Smith S.M."/>
            <person name="Hou S."/>
            <person name="Nefedov M."/>
            <person name="de Jong P.J."/>
            <person name="Renfree M.B."/>
            <person name="Mardis E.R."/>
            <person name="Wilson R.K."/>
        </authorList>
    </citation>
    <scope>NUCLEOTIDE SEQUENCE [LARGE SCALE GENOMIC DNA]</scope>
    <source>
        <strain evidence="2 3">Glennie</strain>
    </source>
</reference>
<organism evidence="2 3">
    <name type="scientific">Ornithorhynchus anatinus</name>
    <name type="common">Duckbill platypus</name>
    <dbReference type="NCBI Taxonomy" id="9258"/>
    <lineage>
        <taxon>Eukaryota</taxon>
        <taxon>Metazoa</taxon>
        <taxon>Chordata</taxon>
        <taxon>Craniata</taxon>
        <taxon>Vertebrata</taxon>
        <taxon>Euteleostomi</taxon>
        <taxon>Mammalia</taxon>
        <taxon>Monotremata</taxon>
        <taxon>Ornithorhynchidae</taxon>
        <taxon>Ornithorhynchus</taxon>
    </lineage>
</organism>
<feature type="compositionally biased region" description="Basic and acidic residues" evidence="1">
    <location>
        <begin position="39"/>
        <end position="56"/>
    </location>
</feature>
<dbReference type="GeneTree" id="ENSGT00730000111066"/>
<name>A0A6I8NKL4_ORNAN</name>
<reference evidence="2" key="2">
    <citation type="submission" date="2025-08" db="UniProtKB">
        <authorList>
            <consortium name="Ensembl"/>
        </authorList>
    </citation>
    <scope>IDENTIFICATION</scope>
    <source>
        <strain evidence="2">Glennie</strain>
    </source>
</reference>
<dbReference type="Ensembl" id="ENSOANT00000070981.1">
    <property type="protein sequence ID" value="ENSOANP00000041724.1"/>
    <property type="gene ID" value="ENSOANG00000038908.1"/>
</dbReference>
<keyword evidence="3" id="KW-1185">Reference proteome</keyword>
<proteinExistence type="predicted"/>
<evidence type="ECO:0000313" key="3">
    <source>
        <dbReference type="Proteomes" id="UP000002279"/>
    </source>
</evidence>
<feature type="region of interest" description="Disordered" evidence="1">
    <location>
        <begin position="1"/>
        <end position="106"/>
    </location>
</feature>
<accession>A0A6I8NKL4</accession>